<accession>A0A0K2TBQ3</accession>
<dbReference type="EMBL" id="HACA01005505">
    <property type="protein sequence ID" value="CDW22866.1"/>
    <property type="molecule type" value="Transcribed_RNA"/>
</dbReference>
<evidence type="ECO:0000313" key="1">
    <source>
        <dbReference type="EMBL" id="CDW22866.1"/>
    </source>
</evidence>
<protein>
    <submittedName>
        <fullName evidence="1">Uncharacterized protein</fullName>
    </submittedName>
</protein>
<organism evidence="1">
    <name type="scientific">Lepeophtheirus salmonis</name>
    <name type="common">Salmon louse</name>
    <name type="synonym">Caligus salmonis</name>
    <dbReference type="NCBI Taxonomy" id="72036"/>
    <lineage>
        <taxon>Eukaryota</taxon>
        <taxon>Metazoa</taxon>
        <taxon>Ecdysozoa</taxon>
        <taxon>Arthropoda</taxon>
        <taxon>Crustacea</taxon>
        <taxon>Multicrustacea</taxon>
        <taxon>Hexanauplia</taxon>
        <taxon>Copepoda</taxon>
        <taxon>Siphonostomatoida</taxon>
        <taxon>Caligidae</taxon>
        <taxon>Lepeophtheirus</taxon>
    </lineage>
</organism>
<proteinExistence type="predicted"/>
<reference evidence="1" key="1">
    <citation type="submission" date="2014-05" db="EMBL/GenBank/DDBJ databases">
        <authorList>
            <person name="Chronopoulou M."/>
        </authorList>
    </citation>
    <scope>NUCLEOTIDE SEQUENCE</scope>
    <source>
        <tissue evidence="1">Whole organism</tissue>
    </source>
</reference>
<sequence>YNVLIKNNNDHYGLSLLIISIPRSSVPWVVGDSFGYSINYFFLPRCVHTIVVIHNTSNPRASFVITFRENDG</sequence>
<name>A0A0K2TBQ3_LEPSM</name>
<feature type="non-terminal residue" evidence="1">
    <location>
        <position position="1"/>
    </location>
</feature>
<dbReference type="AlphaFoldDB" id="A0A0K2TBQ3"/>